<accession>A0A023B191</accession>
<proteinExistence type="predicted"/>
<gene>
    <name evidence="2" type="ORF">GNI_132500</name>
</gene>
<dbReference type="VEuPathDB" id="CryptoDB:GNI_132500"/>
<protein>
    <recommendedName>
        <fullName evidence="4">Transmembrane protein</fullName>
    </recommendedName>
</protein>
<evidence type="ECO:0000313" key="2">
    <source>
        <dbReference type="EMBL" id="EZG46943.1"/>
    </source>
</evidence>
<keyword evidence="3" id="KW-1185">Reference proteome</keyword>
<feature type="chain" id="PRO_5001514953" description="Transmembrane protein" evidence="1">
    <location>
        <begin position="20"/>
        <end position="574"/>
    </location>
</feature>
<evidence type="ECO:0000313" key="3">
    <source>
        <dbReference type="Proteomes" id="UP000019763"/>
    </source>
</evidence>
<dbReference type="Proteomes" id="UP000019763">
    <property type="component" value="Unassembled WGS sequence"/>
</dbReference>
<dbReference type="AlphaFoldDB" id="A0A023B191"/>
<evidence type="ECO:0000256" key="1">
    <source>
        <dbReference type="SAM" id="SignalP"/>
    </source>
</evidence>
<dbReference type="RefSeq" id="XP_011132218.1">
    <property type="nucleotide sequence ID" value="XM_011133916.1"/>
</dbReference>
<evidence type="ECO:0008006" key="4">
    <source>
        <dbReference type="Google" id="ProtNLM"/>
    </source>
</evidence>
<organism evidence="2 3">
    <name type="scientific">Gregarina niphandrodes</name>
    <name type="common">Septate eugregarine</name>
    <dbReference type="NCBI Taxonomy" id="110365"/>
    <lineage>
        <taxon>Eukaryota</taxon>
        <taxon>Sar</taxon>
        <taxon>Alveolata</taxon>
        <taxon>Apicomplexa</taxon>
        <taxon>Conoidasida</taxon>
        <taxon>Gregarinasina</taxon>
        <taxon>Eugregarinorida</taxon>
        <taxon>Gregarinidae</taxon>
        <taxon>Gregarina</taxon>
    </lineage>
</organism>
<name>A0A023B191_GRENI</name>
<sequence>MRLGGVLLVGFGVSRAVWGKVVGCTVVKPPDLPHVTDWLAFHEAQGVEEFLLLYETGNDRLLGYAANQLDLLAEWHRDHGSGVGGTRLSVQPTPGGNFNATDTQALAFACGSYYTNAPPRWILGLPDVHTYVFVDELTSHNQVLTLAEALGPLPARVCDVQLPVVRAPVYPARASLIRYGKHMAEDPASGYIDQYYDPRDSPLYRAFVSRIPDRLLMYPKNAAEVQQLCDSIRVNSVLTEEIAGHEQRGTDALYASQSTKVPLLPPLVTRREDLKKFCKLLSTRIQETDMTTLNYNLLDSLDVLYTRLWFTMYPSRLRNLFVFPRVDDKATTVTWASYNCPEDLSLTSKPRKTRKAQQTTSVTPRFRLIALDIADRSSLDHVSPIQPANNAALYAVATKGLRTLETRLQPRPRFMRTQHPRPNVPIANNIHAICDAGDVWSERKVPCPNTFPYVGQGMHKIPPASPLYVYGWCKKAPASNLRQAKDLAEFHRQSRSFTSVDQADLIMCPGWPEVSCCDHIADTNVYSHYEHRINTTHPNPWGGFSPCGDCRVPKNDRMLAERMRDQILELNPDW</sequence>
<keyword evidence="1" id="KW-0732">Signal</keyword>
<dbReference type="GeneID" id="22914640"/>
<feature type="signal peptide" evidence="1">
    <location>
        <begin position="1"/>
        <end position="19"/>
    </location>
</feature>
<comment type="caution">
    <text evidence="2">The sequence shown here is derived from an EMBL/GenBank/DDBJ whole genome shotgun (WGS) entry which is preliminary data.</text>
</comment>
<reference evidence="2" key="1">
    <citation type="submission" date="2013-12" db="EMBL/GenBank/DDBJ databases">
        <authorList>
            <person name="Omoto C.K."/>
            <person name="Sibley D."/>
            <person name="Venepally P."/>
            <person name="Hadjithomas M."/>
            <person name="Karamycheva S."/>
            <person name="Brunk B."/>
            <person name="Roos D."/>
            <person name="Caler E."/>
            <person name="Lorenzi H."/>
        </authorList>
    </citation>
    <scope>NUCLEOTIDE SEQUENCE</scope>
</reference>
<dbReference type="EMBL" id="AFNH02000988">
    <property type="protein sequence ID" value="EZG46943.1"/>
    <property type="molecule type" value="Genomic_DNA"/>
</dbReference>